<dbReference type="Gene3D" id="3.40.140.10">
    <property type="entry name" value="Cytidine Deaminase, domain 2"/>
    <property type="match status" value="1"/>
</dbReference>
<dbReference type="EMBL" id="JABEPP010000004">
    <property type="protein sequence ID" value="NNM73840.1"/>
    <property type="molecule type" value="Genomic_DNA"/>
</dbReference>
<evidence type="ECO:0000256" key="5">
    <source>
        <dbReference type="ARBA" id="ARBA00023049"/>
    </source>
</evidence>
<feature type="region of interest" description="Disordered" evidence="6">
    <location>
        <begin position="52"/>
        <end position="71"/>
    </location>
</feature>
<protein>
    <recommendedName>
        <fullName evidence="7">JAB domain-containing protein</fullName>
    </recommendedName>
</protein>
<reference evidence="8 9" key="1">
    <citation type="submission" date="2020-04" db="EMBL/GenBank/DDBJ databases">
        <title>Enterovirga sp. isolate from soil.</title>
        <authorList>
            <person name="Chea S."/>
            <person name="Kim D.-U."/>
        </authorList>
    </citation>
    <scope>NUCLEOTIDE SEQUENCE [LARGE SCALE GENOMIC DNA]</scope>
    <source>
        <strain evidence="8 9">DB1703</strain>
    </source>
</reference>
<feature type="domain" description="JAB" evidence="7">
    <location>
        <begin position="29"/>
        <end position="131"/>
    </location>
</feature>
<organism evidence="8 9">
    <name type="scientific">Enterovirga aerilata</name>
    <dbReference type="NCBI Taxonomy" id="2730920"/>
    <lineage>
        <taxon>Bacteria</taxon>
        <taxon>Pseudomonadati</taxon>
        <taxon>Pseudomonadota</taxon>
        <taxon>Alphaproteobacteria</taxon>
        <taxon>Hyphomicrobiales</taxon>
        <taxon>Methylobacteriaceae</taxon>
        <taxon>Enterovirga</taxon>
    </lineage>
</organism>
<keyword evidence="9" id="KW-1185">Reference proteome</keyword>
<keyword evidence="1" id="KW-0645">Protease</keyword>
<evidence type="ECO:0000313" key="8">
    <source>
        <dbReference type="EMBL" id="NNM73840.1"/>
    </source>
</evidence>
<dbReference type="InterPro" id="IPR028090">
    <property type="entry name" value="JAB_dom_prok"/>
</dbReference>
<evidence type="ECO:0000313" key="9">
    <source>
        <dbReference type="Proteomes" id="UP000564885"/>
    </source>
</evidence>
<dbReference type="GO" id="GO:0046872">
    <property type="term" value="F:metal ion binding"/>
    <property type="evidence" value="ECO:0007669"/>
    <property type="project" value="UniProtKB-KW"/>
</dbReference>
<keyword evidence="3" id="KW-0378">Hydrolase</keyword>
<keyword evidence="5" id="KW-0482">Metalloprotease</keyword>
<evidence type="ECO:0000256" key="4">
    <source>
        <dbReference type="ARBA" id="ARBA00022833"/>
    </source>
</evidence>
<evidence type="ECO:0000259" key="7">
    <source>
        <dbReference type="Pfam" id="PF14464"/>
    </source>
</evidence>
<evidence type="ECO:0000256" key="3">
    <source>
        <dbReference type="ARBA" id="ARBA00022801"/>
    </source>
</evidence>
<sequence length="159" mass="18382">MTIALVFDVDRTRVRIESGPVALFEAHRQTRFYHREAGGQLFGNVGRTRWTVSHATGPDQRDRRSRFGFRPDRGREQQEIEAYHAHGFDYLGDWHTHPENVPKPSERDLLSIDEIVRRSTHHLPGFLLCIVGRLDFPSGIWLSFHDQDGQVVRGRPLTS</sequence>
<gene>
    <name evidence="8" type="ORF">HJG44_15765</name>
</gene>
<keyword evidence="2" id="KW-0479">Metal-binding</keyword>
<keyword evidence="4" id="KW-0862">Zinc</keyword>
<dbReference type="RefSeq" id="WP_171219288.1">
    <property type="nucleotide sequence ID" value="NZ_JABEPP010000004.1"/>
</dbReference>
<dbReference type="Proteomes" id="UP000564885">
    <property type="component" value="Unassembled WGS sequence"/>
</dbReference>
<name>A0A849ICS5_9HYPH</name>
<evidence type="ECO:0000256" key="6">
    <source>
        <dbReference type="SAM" id="MobiDB-lite"/>
    </source>
</evidence>
<evidence type="ECO:0000256" key="2">
    <source>
        <dbReference type="ARBA" id="ARBA00022723"/>
    </source>
</evidence>
<dbReference type="SUPFAM" id="SSF102712">
    <property type="entry name" value="JAB1/MPN domain"/>
    <property type="match status" value="1"/>
</dbReference>
<dbReference type="AlphaFoldDB" id="A0A849ICS5"/>
<dbReference type="Pfam" id="PF14464">
    <property type="entry name" value="Prok-JAB"/>
    <property type="match status" value="1"/>
</dbReference>
<comment type="caution">
    <text evidence="8">The sequence shown here is derived from an EMBL/GenBank/DDBJ whole genome shotgun (WGS) entry which is preliminary data.</text>
</comment>
<accession>A0A849ICS5</accession>
<dbReference type="GO" id="GO:0008237">
    <property type="term" value="F:metallopeptidase activity"/>
    <property type="evidence" value="ECO:0007669"/>
    <property type="project" value="UniProtKB-KW"/>
</dbReference>
<evidence type="ECO:0000256" key="1">
    <source>
        <dbReference type="ARBA" id="ARBA00022670"/>
    </source>
</evidence>
<dbReference type="GO" id="GO:0006508">
    <property type="term" value="P:proteolysis"/>
    <property type="evidence" value="ECO:0007669"/>
    <property type="project" value="UniProtKB-KW"/>
</dbReference>
<proteinExistence type="predicted"/>